<protein>
    <recommendedName>
        <fullName evidence="3">Methionine--tRNA ligase</fullName>
        <ecNumber evidence="2">6.1.1.10</ecNumber>
    </recommendedName>
    <alternativeName>
        <fullName evidence="10">Methionyl-tRNA synthetase</fullName>
    </alternativeName>
</protein>
<evidence type="ECO:0000256" key="2">
    <source>
        <dbReference type="ARBA" id="ARBA00012838"/>
    </source>
</evidence>
<dbReference type="Gene3D" id="2.170.220.10">
    <property type="match status" value="1"/>
</dbReference>
<dbReference type="InterPro" id="IPR014729">
    <property type="entry name" value="Rossmann-like_a/b/a_fold"/>
</dbReference>
<evidence type="ECO:0000313" key="14">
    <source>
        <dbReference type="Proteomes" id="UP001240643"/>
    </source>
</evidence>
<reference evidence="13" key="1">
    <citation type="submission" date="2023-07" db="EMBL/GenBank/DDBJ databases">
        <title>Genomic Encyclopedia of Type Strains, Phase IV (KMG-IV): sequencing the most valuable type-strain genomes for metagenomic binning, comparative biology and taxonomic classification.</title>
        <authorList>
            <person name="Goeker M."/>
        </authorList>
    </citation>
    <scope>NUCLEOTIDE SEQUENCE [LARGE SCALE GENOMIC DNA]</scope>
    <source>
        <strain evidence="13">DSM 21204</strain>
    </source>
</reference>
<dbReference type="SUPFAM" id="SSF52374">
    <property type="entry name" value="Nucleotidylyl transferase"/>
    <property type="match status" value="1"/>
</dbReference>
<keyword evidence="7 11" id="KW-0067">ATP-binding</keyword>
<keyword evidence="9 11" id="KW-0030">Aminoacyl-tRNA synthetase</keyword>
<dbReference type="PANTHER" id="PTHR43326:SF1">
    <property type="entry name" value="METHIONINE--TRNA LIGASE, MITOCHONDRIAL"/>
    <property type="match status" value="1"/>
</dbReference>
<evidence type="ECO:0000256" key="4">
    <source>
        <dbReference type="ARBA" id="ARBA00022490"/>
    </source>
</evidence>
<dbReference type="PRINTS" id="PR01041">
    <property type="entry name" value="TRNASYNTHMET"/>
</dbReference>
<dbReference type="Pfam" id="PF09334">
    <property type="entry name" value="tRNA-synt_1g"/>
    <property type="match status" value="1"/>
</dbReference>
<dbReference type="EMBL" id="JAUSWO010000001">
    <property type="protein sequence ID" value="MDQ0514327.1"/>
    <property type="molecule type" value="Genomic_DNA"/>
</dbReference>
<evidence type="ECO:0000256" key="9">
    <source>
        <dbReference type="ARBA" id="ARBA00023146"/>
    </source>
</evidence>
<evidence type="ECO:0000256" key="7">
    <source>
        <dbReference type="ARBA" id="ARBA00022840"/>
    </source>
</evidence>
<evidence type="ECO:0000259" key="12">
    <source>
        <dbReference type="Pfam" id="PF09334"/>
    </source>
</evidence>
<organism evidence="13 14">
    <name type="scientific">Mycoplasmoides fastidiosum</name>
    <dbReference type="NCBI Taxonomy" id="92758"/>
    <lineage>
        <taxon>Bacteria</taxon>
        <taxon>Bacillati</taxon>
        <taxon>Mycoplasmatota</taxon>
        <taxon>Mycoplasmoidales</taxon>
        <taxon>Mycoplasmoidaceae</taxon>
        <taxon>Mycoplasmoides</taxon>
    </lineage>
</organism>
<dbReference type="PANTHER" id="PTHR43326">
    <property type="entry name" value="METHIONYL-TRNA SYNTHETASE"/>
    <property type="match status" value="1"/>
</dbReference>
<dbReference type="InterPro" id="IPR001412">
    <property type="entry name" value="aa-tRNA-synth_I_CS"/>
</dbReference>
<name>A0ABU0M044_9BACT</name>
<evidence type="ECO:0000256" key="1">
    <source>
        <dbReference type="ARBA" id="ARBA00003314"/>
    </source>
</evidence>
<evidence type="ECO:0000256" key="11">
    <source>
        <dbReference type="RuleBase" id="RU363039"/>
    </source>
</evidence>
<keyword evidence="8 11" id="KW-0648">Protein biosynthesis</keyword>
<accession>A0ABU0M044</accession>
<dbReference type="Proteomes" id="UP001240643">
    <property type="component" value="Unassembled WGS sequence"/>
</dbReference>
<dbReference type="Gene3D" id="3.40.50.620">
    <property type="entry name" value="HUPs"/>
    <property type="match status" value="1"/>
</dbReference>
<dbReference type="EC" id="6.1.1.10" evidence="2"/>
<proteinExistence type="inferred from homology"/>
<evidence type="ECO:0000256" key="8">
    <source>
        <dbReference type="ARBA" id="ARBA00022917"/>
    </source>
</evidence>
<evidence type="ECO:0000256" key="3">
    <source>
        <dbReference type="ARBA" id="ARBA00018753"/>
    </source>
</evidence>
<dbReference type="InterPro" id="IPR015413">
    <property type="entry name" value="Methionyl/Leucyl_tRNA_Synth"/>
</dbReference>
<comment type="similarity">
    <text evidence="11">Belongs to the class-I aminoacyl-tRNA synthetase family.</text>
</comment>
<dbReference type="SUPFAM" id="SSF47323">
    <property type="entry name" value="Anticodon-binding domain of a subclass of class I aminoacyl-tRNA synthetases"/>
    <property type="match status" value="1"/>
</dbReference>
<evidence type="ECO:0000256" key="6">
    <source>
        <dbReference type="ARBA" id="ARBA00022741"/>
    </source>
</evidence>
<dbReference type="PROSITE" id="PS00178">
    <property type="entry name" value="AA_TRNA_LIGASE_I"/>
    <property type="match status" value="1"/>
</dbReference>
<dbReference type="InterPro" id="IPR023457">
    <property type="entry name" value="Met-tRNA_synth_2"/>
</dbReference>
<dbReference type="RefSeq" id="WP_256547795.1">
    <property type="nucleotide sequence ID" value="NZ_CP101809.1"/>
</dbReference>
<dbReference type="InterPro" id="IPR009080">
    <property type="entry name" value="tRNAsynth_Ia_anticodon-bd"/>
</dbReference>
<dbReference type="CDD" id="cd00814">
    <property type="entry name" value="MetRS_core"/>
    <property type="match status" value="1"/>
</dbReference>
<gene>
    <name evidence="13" type="ORF">J2Z62_000765</name>
</gene>
<sequence>MSKKVYITTPIYYPSAQPHIGHLYTTYLADALKDYYQLIGYDAYFLTGTDEHGQKIEQAAKQAQLDPLTYISQYVEIFQDLWKKMNINYNQFIRTTDPQHQQTVQKIFQKLEDLDLIYAGTWTGWYCISCEENYTLDKAQEIDGQWYCVFGHQLIEQNEPSLFYKISQFQNWLKTYYQTHDFLFPANRKHELLNNFIDNDLEDLSVSRTKFQWGIPILSHPDHVIYVWIDALCNYISALGYLTEDDQLFQKYWNDPTTKIIHITAKEISRFHAIYWPIILKSLDLRLFDKLISHGWILMNNTKMSKSLKNVIDPFFLAQHFPHDGIRYFLLSFSLERDNNFSYHELIANYNTNIVNTYGNLISRLVGMLKKYTNGQVLHFSLEQLSSPLQTIEQNLQAFLTTFPSLVEADNPKVILERMNQLIVESSKIIEILKPWELWKNNEHTPVQQLLFVLYKLAVISCFVYQPVLKDSFQQAKTILGLAGIDLTYQWLLDHQSWINLAINHEVSAILYQRLELDYFEKLVDNE</sequence>
<evidence type="ECO:0000256" key="5">
    <source>
        <dbReference type="ARBA" id="ARBA00022598"/>
    </source>
</evidence>
<comment type="function">
    <text evidence="1">Is required not only for elongation of protein synthesis but also for the initiation of all mRNA translation through initiator tRNA(fMet) aminoacylation.</text>
</comment>
<keyword evidence="4" id="KW-0963">Cytoplasm</keyword>
<evidence type="ECO:0000313" key="13">
    <source>
        <dbReference type="EMBL" id="MDQ0514327.1"/>
    </source>
</evidence>
<dbReference type="InterPro" id="IPR014758">
    <property type="entry name" value="Met-tRNA_synth"/>
</dbReference>
<dbReference type="NCBIfam" id="TIGR00398">
    <property type="entry name" value="metG"/>
    <property type="match status" value="1"/>
</dbReference>
<dbReference type="Gene3D" id="1.10.730.10">
    <property type="entry name" value="Isoleucyl-tRNA Synthetase, Domain 1"/>
    <property type="match status" value="1"/>
</dbReference>
<evidence type="ECO:0000256" key="10">
    <source>
        <dbReference type="ARBA" id="ARBA00030904"/>
    </source>
</evidence>
<keyword evidence="14" id="KW-1185">Reference proteome</keyword>
<keyword evidence="6 11" id="KW-0547">Nucleotide-binding</keyword>
<keyword evidence="5 11" id="KW-0436">Ligase</keyword>
<comment type="caution">
    <text evidence="13">The sequence shown here is derived from an EMBL/GenBank/DDBJ whole genome shotgun (WGS) entry which is preliminary data.</text>
</comment>
<dbReference type="InterPro" id="IPR033911">
    <property type="entry name" value="MetRS_core"/>
</dbReference>
<feature type="domain" description="Methionyl/Leucyl tRNA synthetase" evidence="12">
    <location>
        <begin position="5"/>
        <end position="365"/>
    </location>
</feature>
<dbReference type="GO" id="GO:0004825">
    <property type="term" value="F:methionine-tRNA ligase activity"/>
    <property type="evidence" value="ECO:0007669"/>
    <property type="project" value="UniProtKB-EC"/>
</dbReference>